<gene>
    <name evidence="2" type="ORF">K491DRAFT_714232</name>
</gene>
<dbReference type="AlphaFoldDB" id="A0A6A6TCN0"/>
<keyword evidence="1" id="KW-0812">Transmembrane</keyword>
<name>A0A6A6TCN0_9PLEO</name>
<reference evidence="2" key="1">
    <citation type="journal article" date="2020" name="Stud. Mycol.">
        <title>101 Dothideomycetes genomes: a test case for predicting lifestyles and emergence of pathogens.</title>
        <authorList>
            <person name="Haridas S."/>
            <person name="Albert R."/>
            <person name="Binder M."/>
            <person name="Bloem J."/>
            <person name="Labutti K."/>
            <person name="Salamov A."/>
            <person name="Andreopoulos B."/>
            <person name="Baker S."/>
            <person name="Barry K."/>
            <person name="Bills G."/>
            <person name="Bluhm B."/>
            <person name="Cannon C."/>
            <person name="Castanera R."/>
            <person name="Culley D."/>
            <person name="Daum C."/>
            <person name="Ezra D."/>
            <person name="Gonzalez J."/>
            <person name="Henrissat B."/>
            <person name="Kuo A."/>
            <person name="Liang C."/>
            <person name="Lipzen A."/>
            <person name="Lutzoni F."/>
            <person name="Magnuson J."/>
            <person name="Mondo S."/>
            <person name="Nolan M."/>
            <person name="Ohm R."/>
            <person name="Pangilinan J."/>
            <person name="Park H.-J."/>
            <person name="Ramirez L."/>
            <person name="Alfaro M."/>
            <person name="Sun H."/>
            <person name="Tritt A."/>
            <person name="Yoshinaga Y."/>
            <person name="Zwiers L.-H."/>
            <person name="Turgeon B."/>
            <person name="Goodwin S."/>
            <person name="Spatafora J."/>
            <person name="Crous P."/>
            <person name="Grigoriev I."/>
        </authorList>
    </citation>
    <scope>NUCLEOTIDE SEQUENCE</scope>
    <source>
        <strain evidence="2">CBS 122681</strain>
    </source>
</reference>
<organism evidence="2 3">
    <name type="scientific">Lophiostoma macrostomum CBS 122681</name>
    <dbReference type="NCBI Taxonomy" id="1314788"/>
    <lineage>
        <taxon>Eukaryota</taxon>
        <taxon>Fungi</taxon>
        <taxon>Dikarya</taxon>
        <taxon>Ascomycota</taxon>
        <taxon>Pezizomycotina</taxon>
        <taxon>Dothideomycetes</taxon>
        <taxon>Pleosporomycetidae</taxon>
        <taxon>Pleosporales</taxon>
        <taxon>Lophiostomataceae</taxon>
        <taxon>Lophiostoma</taxon>
    </lineage>
</organism>
<evidence type="ECO:0008006" key="4">
    <source>
        <dbReference type="Google" id="ProtNLM"/>
    </source>
</evidence>
<proteinExistence type="predicted"/>
<evidence type="ECO:0000256" key="1">
    <source>
        <dbReference type="SAM" id="Phobius"/>
    </source>
</evidence>
<keyword evidence="1" id="KW-0472">Membrane</keyword>
<dbReference type="Proteomes" id="UP000799324">
    <property type="component" value="Unassembled WGS sequence"/>
</dbReference>
<dbReference type="EMBL" id="MU004322">
    <property type="protein sequence ID" value="KAF2657769.1"/>
    <property type="molecule type" value="Genomic_DNA"/>
</dbReference>
<accession>A0A6A6TCN0</accession>
<protein>
    <recommendedName>
        <fullName evidence="4">F-box domain-containing protein</fullName>
    </recommendedName>
</protein>
<evidence type="ECO:0000313" key="3">
    <source>
        <dbReference type="Proteomes" id="UP000799324"/>
    </source>
</evidence>
<sequence length="261" mass="29136">MVQRTSRLLQNSRLLSLPGELKALIIANVRNKVDLCSLSRTCFDIHEAAISQLYDEVDISLSGETGTLLLRSISVQGGLDPIIKSLTLRAIVLEHRTLALELIKATPGVTALNLEYALVQKPNTLWDYDSIDGNALSTALLSVKDTLQDLKISYTLKSGFDHHTVIGYCSLQQLHRLKSVTIPLFLLLGWFPGGFMGGAGWWYPPGYPLEPPKLADVLPHSLTTLIFGDDEWWVEEMDQVPKPWNEALLMARFTEYFGGER</sequence>
<keyword evidence="3" id="KW-1185">Reference proteome</keyword>
<evidence type="ECO:0000313" key="2">
    <source>
        <dbReference type="EMBL" id="KAF2657769.1"/>
    </source>
</evidence>
<dbReference type="OrthoDB" id="3798418at2759"/>
<keyword evidence="1" id="KW-1133">Transmembrane helix</keyword>
<feature type="transmembrane region" description="Helical" evidence="1">
    <location>
        <begin position="180"/>
        <end position="203"/>
    </location>
</feature>